<dbReference type="FunFam" id="3.40.50.300:FF:001013">
    <property type="entry name" value="Dynein heavy chain, cytoplasmic"/>
    <property type="match status" value="1"/>
</dbReference>
<dbReference type="Gene3D" id="1.10.8.720">
    <property type="entry name" value="Region D6 of dynein motor"/>
    <property type="match status" value="1"/>
</dbReference>
<keyword evidence="13" id="KW-0969">Cilium</keyword>
<feature type="domain" description="AAA+ ATPase" evidence="20">
    <location>
        <begin position="1911"/>
        <end position="2046"/>
    </location>
</feature>
<dbReference type="FunFam" id="1.10.287.2620:FF:000001">
    <property type="entry name" value="Cytoplasmic dynein heavy chain 1"/>
    <property type="match status" value="1"/>
</dbReference>
<dbReference type="PANTHER" id="PTHR46532:SF4">
    <property type="entry name" value="AAA+ ATPASE DOMAIN-CONTAINING PROTEIN"/>
    <property type="match status" value="1"/>
</dbReference>
<dbReference type="InterPro" id="IPR013602">
    <property type="entry name" value="Dynein_heavy_linker"/>
</dbReference>
<dbReference type="FunFam" id="3.40.50.300:FF:000122">
    <property type="entry name" value="Cytoplasmic dynein 1 heavy chain"/>
    <property type="match status" value="1"/>
</dbReference>
<dbReference type="InterPro" id="IPR024743">
    <property type="entry name" value="Dynein_HC_stalk"/>
</dbReference>
<keyword evidence="11" id="KW-0243">Dynein</keyword>
<dbReference type="Pfam" id="PF12777">
    <property type="entry name" value="MT"/>
    <property type="match status" value="1"/>
</dbReference>
<organism evidence="21 22">
    <name type="scientific">Chaetoceros tenuissimus</name>
    <dbReference type="NCBI Taxonomy" id="426638"/>
    <lineage>
        <taxon>Eukaryota</taxon>
        <taxon>Sar</taxon>
        <taxon>Stramenopiles</taxon>
        <taxon>Ochrophyta</taxon>
        <taxon>Bacillariophyta</taxon>
        <taxon>Coscinodiscophyceae</taxon>
        <taxon>Chaetocerotophycidae</taxon>
        <taxon>Chaetocerotales</taxon>
        <taxon>Chaetocerotaceae</taxon>
        <taxon>Chaetoceros</taxon>
    </lineage>
</organism>
<evidence type="ECO:0000259" key="20">
    <source>
        <dbReference type="SMART" id="SM00382"/>
    </source>
</evidence>
<evidence type="ECO:0000256" key="17">
    <source>
        <dbReference type="ARBA" id="ARBA00033439"/>
    </source>
</evidence>
<dbReference type="Pfam" id="PF22597">
    <property type="entry name" value="DYN_lid"/>
    <property type="match status" value="1"/>
</dbReference>
<dbReference type="GO" id="GO:0008104">
    <property type="term" value="P:intracellular protein localization"/>
    <property type="evidence" value="ECO:0007669"/>
    <property type="project" value="UniProtKB-ARBA"/>
</dbReference>
<dbReference type="GO" id="GO:0005874">
    <property type="term" value="C:microtubule"/>
    <property type="evidence" value="ECO:0007669"/>
    <property type="project" value="UniProtKB-KW"/>
</dbReference>
<keyword evidence="14" id="KW-0505">Motor protein</keyword>
<dbReference type="Pfam" id="PF12780">
    <property type="entry name" value="AAA_8"/>
    <property type="match status" value="1"/>
</dbReference>
<evidence type="ECO:0000313" key="21">
    <source>
        <dbReference type="EMBL" id="GFH50987.1"/>
    </source>
</evidence>
<dbReference type="FunFam" id="3.40.50.300:FF:000373">
    <property type="entry name" value="Cytoplasmic dynein heavy chain 2"/>
    <property type="match status" value="1"/>
</dbReference>
<feature type="compositionally biased region" description="Basic and acidic residues" evidence="19">
    <location>
        <begin position="3234"/>
        <end position="3246"/>
    </location>
</feature>
<evidence type="ECO:0000256" key="19">
    <source>
        <dbReference type="SAM" id="MobiDB-lite"/>
    </source>
</evidence>
<evidence type="ECO:0000256" key="5">
    <source>
        <dbReference type="ARBA" id="ARBA00022197"/>
    </source>
</evidence>
<evidence type="ECO:0000256" key="13">
    <source>
        <dbReference type="ARBA" id="ARBA00023069"/>
    </source>
</evidence>
<feature type="domain" description="AAA+ ATPase" evidence="20">
    <location>
        <begin position="2558"/>
        <end position="2710"/>
    </location>
</feature>
<gene>
    <name evidence="21" type="ORF">CTEN210_07463</name>
</gene>
<dbReference type="PANTHER" id="PTHR46532">
    <property type="entry name" value="MALE FERTILITY FACTOR KL5"/>
    <property type="match status" value="1"/>
</dbReference>
<dbReference type="GO" id="GO:0060170">
    <property type="term" value="C:ciliary membrane"/>
    <property type="evidence" value="ECO:0007669"/>
    <property type="project" value="UniProtKB-SubCell"/>
</dbReference>
<feature type="compositionally biased region" description="Acidic residues" evidence="19">
    <location>
        <begin position="115"/>
        <end position="125"/>
    </location>
</feature>
<evidence type="ECO:0000256" key="14">
    <source>
        <dbReference type="ARBA" id="ARBA00023175"/>
    </source>
</evidence>
<evidence type="ECO:0000256" key="4">
    <source>
        <dbReference type="ARBA" id="ARBA00011655"/>
    </source>
</evidence>
<dbReference type="InterPro" id="IPR042219">
    <property type="entry name" value="AAA_lid_11_sf"/>
</dbReference>
<dbReference type="Gene3D" id="1.10.287.2620">
    <property type="match status" value="1"/>
</dbReference>
<dbReference type="Pfam" id="PF18198">
    <property type="entry name" value="AAA_lid_11"/>
    <property type="match status" value="1"/>
</dbReference>
<dbReference type="InterPro" id="IPR004273">
    <property type="entry name" value="Dynein_heavy_D6_P-loop"/>
</dbReference>
<dbReference type="FunFam" id="1.20.58.1120:FF:000013">
    <property type="entry name" value="Dynein heavy chain-like protein"/>
    <property type="match status" value="1"/>
</dbReference>
<feature type="coiled-coil region" evidence="18">
    <location>
        <begin position="535"/>
        <end position="562"/>
    </location>
</feature>
<comment type="subcellular location">
    <subcellularLocation>
        <location evidence="2">Cell projection</location>
        <location evidence="2">Cilium membrane</location>
        <topology evidence="2">Peripheral membrane protein</topology>
        <orientation evidence="2">Cytoplasmic side</orientation>
    </subcellularLocation>
    <subcellularLocation>
        <location evidence="1">Cytoplasm</location>
        <location evidence="1">Cytoskeleton</location>
    </subcellularLocation>
</comment>
<dbReference type="Pfam" id="PF08393">
    <property type="entry name" value="DHC_N2"/>
    <property type="match status" value="1"/>
</dbReference>
<dbReference type="InterPro" id="IPR026983">
    <property type="entry name" value="DHC"/>
</dbReference>
<dbReference type="InterPro" id="IPR035699">
    <property type="entry name" value="AAA_6"/>
</dbReference>
<dbReference type="InterPro" id="IPR013594">
    <property type="entry name" value="Dynein_heavy_tail"/>
</dbReference>
<sequence>MLLPSDYIRGACQLHLQKEISSDDVSQTAINDFLQTPENSDDNKTLKPIAPRLFCWIQKSSGNVLASTEAFDANNLGAIVFVNSSSRPIQHIHQIQCMTISPLKLEEEKSKEGVDGDLDMEEENSGSEGNNTSDTFLTLQLYARHCFAPTIQAMSAEKKSDDGDAIGTVAAGSDVLSNLQTKIRELDLTLSRARQSTLHSIPQIFLQTHPVLQAMDLSVDTKIDLETLGLSDYLNDDTFLNEVQAKVNSWINLIRKVTTLPSSHTFSSSDLDEVSYWSNLNSALQHIRDELSKPSTVLTIMLLKSAKRFVTTIALENNTGLESAEAIVNDVHNFLKGYPAESLASAGNWDQIMSAMEQIFDHLPKVRQSRYYDFKVVDLLEASTATLANRIDFTLRNEYKANGIIMVSYDKYEAEIYGPTQDIFIRFEDLHSRFVEFVLDFGRKRGLGGEKTPAQIVQDLKLYHLDIKERLEAIHAFRSQHEKLRSVVTEVLVGEDVDGEGEEGFSAAGAIRDVEDAPISIFATIDVLDLSENGRVAFEAALESYERKIDAVEERLARLLRSKLTACQDAEDMFNVFGRFNPLLARTRVQNAVKEFQMQLIVTVTEAIERLQTKFTQKYESSSASRISQARLIPPVSGKILWAKQIERQVIALMKRMENVLGKGWGQHLEGRQLRRSGDELLSKLDAKSFFRSWVSDWEKTMRMEATSANTRLSTYPITVERDNANGMLVAKVNYDEKFECLFREIRHLKWLGFERDIPRTLALASEENLERYPYAMALKGALRSYAVARELITPELEPLVISHLNSIKDSIAEAFGVSLTGNPRSSTSRRVRWGAKELSDWVASICELVSRFEERVEVLLRACNKMENHLMSLAEVEYEREAFATVVSNMQQIVDELSLAGYSDLHSWVAVVKNKMNKVLCQRLELALDIWISTFDERKSDASEEEKKEDREHSQKAKIGAIAVDIVLKNQEIAASPCLPHVRTLFLEELHQYMGVVCSLESPKSGRFEVFSASEEASSGNVTFSHLVHEIDQNKLARAYGAIEIHMTSASDFVGQWLAYQTLWDTRVVDVASAIGSDMDLWQSVLNEANEARSTLDSTNVLSHFGPIAIKFDKVQSQINLKYDSWQKELQTCYAKVLGEKIVELHDEVSTTKNKLEDIVLDGAASTEDIVLGVTLVQDTRQKIEQWGKDVDSLLQSERMLKRQRHSFGSNWLEGSRLIGQYQHLEQILKKRSRAMDDQLPLLQTRIVSEDKVIDKRMEELLANWEEEKPLRGNVPPSEALELLSKYEFTMKKMKSDDDNLLKAKDALNLDVAISNSAISTCYEELVDLKEVWNAMNEPYAALEKVKETPWASVSARKIRKQLEDIMQEMRSFPNKVRQFDAFSSLNDTIKQFLSGYGIINDLKTDALKDRHWKTIFTKLGVNCTLNDLTLGVLWDRGVVNRKKDLHEVLAIAQGEMALEVFLGQVSDKWMKEKLELVLYQNRIRLIKGWDNLFTSLDDHLGGLVLMKSSPYYRAVREFQEEGKLWEERLTKLRSAFDSWVNVQRRWVYLEGIFFGSADIKAQLPTEWSRFRNVDSEFVALMRRVSSRPFAMEALNIENLQRTLERLENLMVAIQRALGDYLAKQRSDFSRFYFLGDDDLLEIIGNSGEPGKVLAHVGKMFAGISSLRMDTEKLKEGVVAFFDAMVSKDGEVVPLHNAIEVVSKSPVKDWLKQLEDGMQQTLAHLLFDAVQKDSSSSLSSQDESSKAVFIKWASEFPAQVMILASLVNWSMSVDSALHEDGQSKEALTKVLSTIESKLEIMAETVLTDLPADSRKKFEQLITELVHQRDVTRTLIDEGVNDPLDFRWLYHLRFQYNPDAEKLTEKLQISLSNANFHYGFEYLGIGDRLVQTPLTDRCYLTLTQALHYRMGGNPFGPAGTGKTETVKALGAQLGRFVVVMNCDEAFDFGAMGRIFCGLCQVGAWGCFDEFNRLEERILSAVSQQILTIQRGLIERQQSIELLGRDIRLHENVGIFVTMNPGYAGRSNLPDNLKSLFRAVAMVKPDSRLIAQVMLYSQGIVTAQNLSSKVVHLFNLCQDQMTSQSHYDFSLRALKSLLISAGGLKRKLIEEQGDSFVQDIAETETKVMVEIACNNILPKLVADDLDVFPSILNEVFPGCTIAKMEDENLKQHLQAICESLNYVPEDDWSQKILQLKQVLDMRHGVMLVGPSGVGKSSAFTVLLRGLEKMDGIKNEKYIIDAKAMDKNSLYGVLDGTTMEWTDGVFTSILRTILANQKGESEKRHYIVFDGDVDPEWAENLNSVLDDNKLLTLPSGERLSIPDNMRILLEVDSLQQATPATVSRCGMVYFSEHTVTTSMAAKHLYLALSKEDISGINTEIPAAQTQFLQSIRSYLVTEDADEPSLLEEAVTFSMAQTHIMTPTRERLLASLKALLSKGIAKAIDYDENHPDFPMSGDHMDNFSKRWLLHSLLWSFAGSTPWSSRQEFSDMLVEKSGLTLPSPVSSVSDYRVRVEDGEYEMWAESVPRMEIESHKVTASDVVITTTDTVRHSDVLEAWLSSRMPLILCGPPGSGKTMTLTSVLQSVQGIVMANLNFSSRTTPEIILKTFSQYCQTVRKGKDIVLEPSESLGTNTWLVVFCDEINLPENDAYGTQRVIMFMRQLVEQGGYWREDNTWIKINRIQFVGACNPPTDAGRVVMSSRFLRHAPLILVDFPARDSLLQIYRTFNGGMLKLFPNLRGETDALTNAMVDLYCETQAKFRPDMQPQYFYSPRELSRWVRGIYEAIVDIDALTKDELVRIWAHEALRLFHDRLVEQEERDWCEEEIDKVAQKHFAGVNFESALARPLLYSSWMSKDTRRVEREELKAFLAARLSVFYEEELDVPLVVFDEVLDHILRIDRVLRQPMGHCLLVGDSGAGKTVLSKFVAWMNGLSIFQIKAHSKYDLDDFNEDLKTVMRRVGIDGEKICFIFDEANALGSGFLEAMNALLASGEVPGLFEGDDYTALINNFRDSQSRSGVIIDSEEELWRRFTAIVQRNLHVVFTMNPSGGDWKTRSTTSPALFNRCVVDWFGTWSTQALGEVGKEFTKTLDMGDSENSGGSWGIGDGEVIMNEVGSIFDSNTTNGIRHAVVAALVNIHNRAKQVAKDTAGMHNSESRTFVSPRDFLALIHNFVANVRKMREQIEDQQLHVNAGLGKLRQTQESVAELKVALGTKKVELRQKEELANQKLQQMVSDQNEAEKRKGEAEKTSLEVAKQGEAIALRKAEAQRDLDEAEPALKSAQAAVKGIKKRDLDEVRNLLNPPPNVKSTLECIAIMLGEKDLEWKSVRKLLGKTEFIPSILNFAADTLSPKQVKIVTSKYLDGNDSLSYEAVMKSSKACGPLYKWAESQVKYSTVFNRVQPLREEVARLESEAEEAVHRKEVLEAEVIDLEKSISSYKNDYAKLIRDVESLKGEMELVTKKVTRAESLINSLSKESDRWSKSSEGFEHEIQNLIGDGLIMAAFLTYSGFFDFKSRITLMKKWQKTIDLVGIDFRPNLSMVDVLSKASERLHWQSLGIPSDSLSLENGVILENCVRFPLIIDPSGQAIDFLMNKFKNEKIQKTSFLDNAFMKTLAGAVRFGTTLLVENVEHIDPVLNPLLNKEIQRTGGRSLVRIGTEDVDFSPKFKIILTTKNPAVKLTPDICSRVTLINFTVTPASLESQSLSLILKMDKPEIEEQRINLLKLQGEQQVRLRELEEQMLSKISAVEGSILDDDRVVDGMEFLMKEGAQVEEQIASSATVMKKVQQAIGQYEPLSELCRSLFVLLVSLRDLSFLYEFSAEAFMKALECAQKKVLSENVGENRLGSIKSALFVEIAARFGRALTVEDQMVFALLLSRLHGCEDELPKDDLNIESISEFITNAFGDAFPWHGRGLNDLVQVTKEEIDSKHPLLLCSAPGHDVSGRIEAMARKGKNELASVAMGSAEGFSTAERMVLTASKRGTWVLLKNCHLCTEWLENVLVKKLQSLGNSVNDNFRLFMTSEINPKLPTSLLRLSDVIVAEAPSGVKASLTRFVSNIPSERYVNPVRNRLYMLLGWTHAVIQERLRYIPTGWTEAYEFSEADALHALDVVDSLLDKASGGKSTTDPDKLPWDALRSTLCKSIFGGRITKDIDQKVLDNLVSSLFVPNSFDVNFKLVDTDDAPCLPDNTSMAECLSWIESLSEYTPPTWIGLDGAAEVARSEAIAKSVLKKVSIVQEVMTSE</sequence>
<dbReference type="InterPro" id="IPR035706">
    <property type="entry name" value="AAA_9"/>
</dbReference>
<dbReference type="InterPro" id="IPR042222">
    <property type="entry name" value="Dynein_2_N"/>
</dbReference>
<dbReference type="SUPFAM" id="SSF52540">
    <property type="entry name" value="P-loop containing nucleoside triphosphate hydrolases"/>
    <property type="match status" value="4"/>
</dbReference>
<dbReference type="GO" id="GO:0005524">
    <property type="term" value="F:ATP binding"/>
    <property type="evidence" value="ECO:0007669"/>
    <property type="project" value="UniProtKB-KW"/>
</dbReference>
<dbReference type="GO" id="GO:0045505">
    <property type="term" value="F:dynein intermediate chain binding"/>
    <property type="evidence" value="ECO:0007669"/>
    <property type="project" value="InterPro"/>
</dbReference>
<evidence type="ECO:0000256" key="7">
    <source>
        <dbReference type="ARBA" id="ARBA00022701"/>
    </source>
</evidence>
<reference evidence="21 22" key="1">
    <citation type="journal article" date="2021" name="Sci. Rep.">
        <title>The genome of the diatom Chaetoceros tenuissimus carries an ancient integrated fragment of an extant virus.</title>
        <authorList>
            <person name="Hongo Y."/>
            <person name="Kimura K."/>
            <person name="Takaki Y."/>
            <person name="Yoshida Y."/>
            <person name="Baba S."/>
            <person name="Kobayashi G."/>
            <person name="Nagasaki K."/>
            <person name="Hano T."/>
            <person name="Tomaru Y."/>
        </authorList>
    </citation>
    <scope>NUCLEOTIDE SEQUENCE [LARGE SCALE GENOMIC DNA]</scope>
    <source>
        <strain evidence="21 22">NIES-3715</strain>
    </source>
</reference>
<keyword evidence="8" id="KW-0677">Repeat</keyword>
<dbReference type="Gene3D" id="6.10.140.1060">
    <property type="match status" value="1"/>
</dbReference>
<dbReference type="CDD" id="cd00009">
    <property type="entry name" value="AAA"/>
    <property type="match status" value="2"/>
</dbReference>
<proteinExistence type="inferred from homology"/>
<dbReference type="GO" id="GO:0051959">
    <property type="term" value="F:dynein light intermediate chain binding"/>
    <property type="evidence" value="ECO:0007669"/>
    <property type="project" value="InterPro"/>
</dbReference>
<accession>A0AAD3H551</accession>
<dbReference type="FunFam" id="1.10.8.710:FF:000001">
    <property type="entry name" value="Dynein axonemal heavy chain 2"/>
    <property type="match status" value="1"/>
</dbReference>
<dbReference type="Gene3D" id="1.20.140.100">
    <property type="entry name" value="Dynein heavy chain, N-terminal domain 2"/>
    <property type="match status" value="1"/>
</dbReference>
<dbReference type="Proteomes" id="UP001054902">
    <property type="component" value="Unassembled WGS sequence"/>
</dbReference>
<dbReference type="Pfam" id="PF12774">
    <property type="entry name" value="AAA_6"/>
    <property type="match status" value="1"/>
</dbReference>
<dbReference type="Gene3D" id="3.20.180.20">
    <property type="entry name" value="Dynein heavy chain, N-terminal domain 2"/>
    <property type="match status" value="1"/>
</dbReference>
<dbReference type="InterPro" id="IPR024317">
    <property type="entry name" value="Dynein_heavy_chain_D4_dom"/>
</dbReference>
<dbReference type="InterPro" id="IPR042228">
    <property type="entry name" value="Dynein_linker_3"/>
</dbReference>
<evidence type="ECO:0000256" key="16">
    <source>
        <dbReference type="ARBA" id="ARBA00023273"/>
    </source>
</evidence>
<keyword evidence="6" id="KW-0963">Cytoplasm</keyword>
<dbReference type="GO" id="GO:0008569">
    <property type="term" value="F:minus-end-directed microtubule motor activity"/>
    <property type="evidence" value="ECO:0007669"/>
    <property type="project" value="InterPro"/>
</dbReference>
<keyword evidence="15" id="KW-0206">Cytoskeleton</keyword>
<feature type="domain" description="AAA+ ATPase" evidence="20">
    <location>
        <begin position="2902"/>
        <end position="3068"/>
    </location>
</feature>
<comment type="similarity">
    <text evidence="3">Belongs to the dynein heavy chain family.</text>
</comment>
<dbReference type="Gene3D" id="1.20.58.1120">
    <property type="match status" value="1"/>
</dbReference>
<dbReference type="InterPro" id="IPR043157">
    <property type="entry name" value="Dynein_AAA1S"/>
</dbReference>
<evidence type="ECO:0000256" key="1">
    <source>
        <dbReference type="ARBA" id="ARBA00004245"/>
    </source>
</evidence>
<dbReference type="InterPro" id="IPR054354">
    <property type="entry name" value="DYNC2H1-like_lid"/>
</dbReference>
<evidence type="ECO:0000256" key="18">
    <source>
        <dbReference type="SAM" id="Coils"/>
    </source>
</evidence>
<dbReference type="Gene3D" id="1.20.920.30">
    <property type="match status" value="1"/>
</dbReference>
<dbReference type="FunFam" id="3.20.180.20:FF:000002">
    <property type="entry name" value="Cytoplasmic dynein heavy chain 1"/>
    <property type="match status" value="1"/>
</dbReference>
<feature type="region of interest" description="Disordered" evidence="19">
    <location>
        <begin position="3227"/>
        <end position="3246"/>
    </location>
</feature>
<dbReference type="Pfam" id="PF08385">
    <property type="entry name" value="DHC_N1"/>
    <property type="match status" value="1"/>
</dbReference>
<dbReference type="Gene3D" id="1.20.920.20">
    <property type="match status" value="1"/>
</dbReference>
<keyword evidence="10" id="KW-0067">ATP-binding</keyword>
<dbReference type="FunFam" id="1.10.8.720:FF:000003">
    <property type="entry name" value="Cytoplasmic dynein heavy chain 2"/>
    <property type="match status" value="1"/>
</dbReference>
<dbReference type="Pfam" id="PF12775">
    <property type="entry name" value="AAA_7"/>
    <property type="match status" value="1"/>
</dbReference>
<keyword evidence="22" id="KW-1185">Reference proteome</keyword>
<evidence type="ECO:0000313" key="22">
    <source>
        <dbReference type="Proteomes" id="UP001054902"/>
    </source>
</evidence>
<evidence type="ECO:0000256" key="8">
    <source>
        <dbReference type="ARBA" id="ARBA00022737"/>
    </source>
</evidence>
<dbReference type="GO" id="GO:0060271">
    <property type="term" value="P:cilium assembly"/>
    <property type="evidence" value="ECO:0007669"/>
    <property type="project" value="UniProtKB-ARBA"/>
</dbReference>
<dbReference type="SMART" id="SM00382">
    <property type="entry name" value="AAA"/>
    <property type="match status" value="3"/>
</dbReference>
<dbReference type="FunFam" id="1.20.140.100:FF:000002">
    <property type="entry name" value="Cytoplasmic dynein heavy chain 1"/>
    <property type="match status" value="1"/>
</dbReference>
<dbReference type="Gene3D" id="1.10.8.710">
    <property type="match status" value="1"/>
</dbReference>
<dbReference type="Gene3D" id="3.40.50.300">
    <property type="entry name" value="P-loop containing nucleotide triphosphate hydrolases"/>
    <property type="match status" value="5"/>
</dbReference>
<feature type="coiled-coil region" evidence="18">
    <location>
        <begin position="3395"/>
        <end position="3471"/>
    </location>
</feature>
<evidence type="ECO:0000256" key="10">
    <source>
        <dbReference type="ARBA" id="ARBA00022840"/>
    </source>
</evidence>
<protein>
    <recommendedName>
        <fullName evidence="5">Dynein heavy chain, cytoplasmic</fullName>
    </recommendedName>
    <alternativeName>
        <fullName evidence="17">Dynein heavy chain, cytosolic</fullName>
    </alternativeName>
</protein>
<dbReference type="GO" id="GO:0007018">
    <property type="term" value="P:microtubule-based movement"/>
    <property type="evidence" value="ECO:0007669"/>
    <property type="project" value="InterPro"/>
</dbReference>
<dbReference type="InterPro" id="IPR041658">
    <property type="entry name" value="AAA_lid_11"/>
</dbReference>
<keyword evidence="16" id="KW-0966">Cell projection</keyword>
<evidence type="ECO:0000256" key="6">
    <source>
        <dbReference type="ARBA" id="ARBA00022490"/>
    </source>
</evidence>
<comment type="caution">
    <text evidence="21">The sequence shown here is derived from an EMBL/GenBank/DDBJ whole genome shotgun (WGS) entry which is preliminary data.</text>
</comment>
<keyword evidence="7" id="KW-0493">Microtubule</keyword>
<keyword evidence="9" id="KW-0547">Nucleotide-binding</keyword>
<dbReference type="Gene3D" id="1.10.472.130">
    <property type="match status" value="1"/>
</dbReference>
<feature type="coiled-coil region" evidence="18">
    <location>
        <begin position="1591"/>
        <end position="1625"/>
    </location>
</feature>
<dbReference type="Gene3D" id="1.10.8.1220">
    <property type="match status" value="1"/>
</dbReference>
<comment type="subunit">
    <text evidence="4">Consists of at least two heavy chains and a number of intermediate and light chains.</text>
</comment>
<keyword evidence="12 18" id="KW-0175">Coiled coil</keyword>
<evidence type="ECO:0000256" key="2">
    <source>
        <dbReference type="ARBA" id="ARBA00004522"/>
    </source>
</evidence>
<dbReference type="Pfam" id="PF12781">
    <property type="entry name" value="AAA_9"/>
    <property type="match status" value="1"/>
</dbReference>
<name>A0AAD3H551_9STRA</name>
<dbReference type="InterPro" id="IPR003593">
    <property type="entry name" value="AAA+_ATPase"/>
</dbReference>
<dbReference type="Pfam" id="PF03028">
    <property type="entry name" value="Dynein_heavy"/>
    <property type="match status" value="1"/>
</dbReference>
<dbReference type="EMBL" id="BLLK01000045">
    <property type="protein sequence ID" value="GFH50987.1"/>
    <property type="molecule type" value="Genomic_DNA"/>
</dbReference>
<evidence type="ECO:0000256" key="15">
    <source>
        <dbReference type="ARBA" id="ARBA00023212"/>
    </source>
</evidence>
<feature type="region of interest" description="Disordered" evidence="19">
    <location>
        <begin position="106"/>
        <end position="132"/>
    </location>
</feature>
<evidence type="ECO:0000256" key="12">
    <source>
        <dbReference type="ARBA" id="ARBA00023054"/>
    </source>
</evidence>
<dbReference type="GO" id="GO:0005858">
    <property type="term" value="C:axonemal dynein complex"/>
    <property type="evidence" value="ECO:0007669"/>
    <property type="project" value="TreeGrafter"/>
</dbReference>
<evidence type="ECO:0000256" key="11">
    <source>
        <dbReference type="ARBA" id="ARBA00023017"/>
    </source>
</evidence>
<evidence type="ECO:0000256" key="3">
    <source>
        <dbReference type="ARBA" id="ARBA00008887"/>
    </source>
</evidence>
<dbReference type="FunFam" id="3.40.50.300:FF:000071">
    <property type="entry name" value="Cytoplasmic dynein heavy chain 1"/>
    <property type="match status" value="1"/>
</dbReference>
<dbReference type="Pfam" id="PF17852">
    <property type="entry name" value="Dynein_AAA_lid"/>
    <property type="match status" value="1"/>
</dbReference>
<dbReference type="InterPro" id="IPR041466">
    <property type="entry name" value="Dynein_AAA5_ext"/>
</dbReference>
<evidence type="ECO:0000256" key="9">
    <source>
        <dbReference type="ARBA" id="ARBA00022741"/>
    </source>
</evidence>
<dbReference type="FunFam" id="1.20.920.20:FF:000002">
    <property type="entry name" value="Cytoplasmic dynein 1 heavy chain"/>
    <property type="match status" value="1"/>
</dbReference>
<dbReference type="InterPro" id="IPR027417">
    <property type="entry name" value="P-loop_NTPase"/>
</dbReference>